<gene>
    <name evidence="1" type="ORF">C667_05055</name>
</gene>
<sequence length="203" mass="21552">MRFLSRLSDSISDFVSGSEADEVTGFVGRERLRLYSKNCFNVMAVALLDLADGYFGRLKPCGAAGVDKQYHAADLSALALDEVTQFGDRRSHGRDVIDEYIVCAGFDVAVKVGAKADAFHRVGAGVEDALALHDALVRAPAGCDGQRGSEHLRDGVVTARFACMGATKRTLSPNCLAVSLMKSAARSRSKRPAAVALPAFAAL</sequence>
<dbReference type="AlphaFoldDB" id="N7A1H1"/>
<reference evidence="1 2" key="1">
    <citation type="submission" date="2012-09" db="EMBL/GenBank/DDBJ databases">
        <title>Draft Genome Sequences of 6 Strains from Genus Thauera.</title>
        <authorList>
            <person name="Liu B."/>
            <person name="Shapleigh J.P."/>
            <person name="Frostegard A.H."/>
        </authorList>
    </citation>
    <scope>NUCLEOTIDE SEQUENCE [LARGE SCALE GENOMIC DNA]</scope>
    <source>
        <strain evidence="1 2">B4P</strain>
    </source>
</reference>
<proteinExistence type="predicted"/>
<comment type="caution">
    <text evidence="1">The sequence shown here is derived from an EMBL/GenBank/DDBJ whole genome shotgun (WGS) entry which is preliminary data.</text>
</comment>
<organism evidence="1 2">
    <name type="scientific">Thauera phenylacetica B4P</name>
    <dbReference type="NCBI Taxonomy" id="1234382"/>
    <lineage>
        <taxon>Bacteria</taxon>
        <taxon>Pseudomonadati</taxon>
        <taxon>Pseudomonadota</taxon>
        <taxon>Betaproteobacteria</taxon>
        <taxon>Rhodocyclales</taxon>
        <taxon>Zoogloeaceae</taxon>
        <taxon>Thauera</taxon>
    </lineage>
</organism>
<evidence type="ECO:0000313" key="1">
    <source>
        <dbReference type="EMBL" id="ENO98179.1"/>
    </source>
</evidence>
<dbReference type="Proteomes" id="UP000013047">
    <property type="component" value="Unassembled WGS sequence"/>
</dbReference>
<name>N7A1H1_9RHOO</name>
<evidence type="ECO:0000313" key="2">
    <source>
        <dbReference type="Proteomes" id="UP000013047"/>
    </source>
</evidence>
<accession>N7A1H1</accession>
<dbReference type="EMBL" id="AMXF01000019">
    <property type="protein sequence ID" value="ENO98179.1"/>
    <property type="molecule type" value="Genomic_DNA"/>
</dbReference>
<protein>
    <submittedName>
        <fullName evidence="1">Uncharacterized protein</fullName>
    </submittedName>
</protein>
<keyword evidence="2" id="KW-1185">Reference proteome</keyword>